<keyword evidence="3" id="KW-1185">Reference proteome</keyword>
<name>A0A395HZL2_ASPHC</name>
<protein>
    <submittedName>
        <fullName evidence="2">Uncharacterized protein</fullName>
    </submittedName>
</protein>
<feature type="compositionally biased region" description="Polar residues" evidence="1">
    <location>
        <begin position="18"/>
        <end position="39"/>
    </location>
</feature>
<accession>A0A395HZL2</accession>
<dbReference type="AlphaFoldDB" id="A0A395HZL2"/>
<sequence length="76" mass="8564">MHESLSALPLSSLPSCSTNPRISPEITNIRSIPSASSRNLSKHWESPSTRGFYHGDFTTKHPPQQYNHQQPCYTKP</sequence>
<feature type="region of interest" description="Disordered" evidence="1">
    <location>
        <begin position="1"/>
        <end position="76"/>
    </location>
</feature>
<dbReference type="GeneID" id="37199347"/>
<dbReference type="Proteomes" id="UP000248961">
    <property type="component" value="Unassembled WGS sequence"/>
</dbReference>
<dbReference type="VEuPathDB" id="FungiDB:BO97DRAFT_404885"/>
<evidence type="ECO:0000256" key="1">
    <source>
        <dbReference type="SAM" id="MobiDB-lite"/>
    </source>
</evidence>
<dbReference type="RefSeq" id="XP_025552536.1">
    <property type="nucleotide sequence ID" value="XM_025695058.1"/>
</dbReference>
<reference evidence="2 3" key="1">
    <citation type="submission" date="2018-02" db="EMBL/GenBank/DDBJ databases">
        <title>The genomes of Aspergillus section Nigri reveals drivers in fungal speciation.</title>
        <authorList>
            <consortium name="DOE Joint Genome Institute"/>
            <person name="Vesth T.C."/>
            <person name="Nybo J."/>
            <person name="Theobald S."/>
            <person name="Brandl J."/>
            <person name="Frisvad J.C."/>
            <person name="Nielsen K.F."/>
            <person name="Lyhne E.K."/>
            <person name="Kogle M.E."/>
            <person name="Kuo A."/>
            <person name="Riley R."/>
            <person name="Clum A."/>
            <person name="Nolan M."/>
            <person name="Lipzen A."/>
            <person name="Salamov A."/>
            <person name="Henrissat B."/>
            <person name="Wiebenga A."/>
            <person name="De vries R.P."/>
            <person name="Grigoriev I.V."/>
            <person name="Mortensen U.H."/>
            <person name="Andersen M.R."/>
            <person name="Baker S.E."/>
        </authorList>
    </citation>
    <scope>NUCLEOTIDE SEQUENCE [LARGE SCALE GENOMIC DNA]</scope>
    <source>
        <strain evidence="2 3">CBS 101889</strain>
    </source>
</reference>
<evidence type="ECO:0000313" key="2">
    <source>
        <dbReference type="EMBL" id="RAL13382.1"/>
    </source>
</evidence>
<gene>
    <name evidence="2" type="ORF">BO97DRAFT_404885</name>
</gene>
<organism evidence="2 3">
    <name type="scientific">Aspergillus homomorphus (strain CBS 101889)</name>
    <dbReference type="NCBI Taxonomy" id="1450537"/>
    <lineage>
        <taxon>Eukaryota</taxon>
        <taxon>Fungi</taxon>
        <taxon>Dikarya</taxon>
        <taxon>Ascomycota</taxon>
        <taxon>Pezizomycotina</taxon>
        <taxon>Eurotiomycetes</taxon>
        <taxon>Eurotiomycetidae</taxon>
        <taxon>Eurotiales</taxon>
        <taxon>Aspergillaceae</taxon>
        <taxon>Aspergillus</taxon>
        <taxon>Aspergillus subgen. Circumdati</taxon>
    </lineage>
</organism>
<feature type="compositionally biased region" description="Polar residues" evidence="1">
    <location>
        <begin position="61"/>
        <end position="76"/>
    </location>
</feature>
<dbReference type="EMBL" id="KZ824279">
    <property type="protein sequence ID" value="RAL13382.1"/>
    <property type="molecule type" value="Genomic_DNA"/>
</dbReference>
<feature type="compositionally biased region" description="Low complexity" evidence="1">
    <location>
        <begin position="1"/>
        <end position="17"/>
    </location>
</feature>
<evidence type="ECO:0000313" key="3">
    <source>
        <dbReference type="Proteomes" id="UP000248961"/>
    </source>
</evidence>
<proteinExistence type="predicted"/>